<dbReference type="EMBL" id="CADIKH010000151">
    <property type="protein sequence ID" value="CAB3774686.1"/>
    <property type="molecule type" value="Genomic_DNA"/>
</dbReference>
<protein>
    <submittedName>
        <fullName evidence="2">IS110 family transposase ISSfr2</fullName>
    </submittedName>
</protein>
<proteinExistence type="predicted"/>
<dbReference type="PANTHER" id="PTHR33055">
    <property type="entry name" value="TRANSPOSASE FOR INSERTION SEQUENCE ELEMENT IS1111A"/>
    <property type="match status" value="1"/>
</dbReference>
<reference evidence="2 3" key="1">
    <citation type="submission" date="2020-04" db="EMBL/GenBank/DDBJ databases">
        <authorList>
            <person name="De Canck E."/>
        </authorList>
    </citation>
    <scope>NUCLEOTIDE SEQUENCE [LARGE SCALE GENOMIC DNA]</scope>
    <source>
        <strain evidence="2 3">LMG 29542</strain>
    </source>
</reference>
<evidence type="ECO:0000313" key="3">
    <source>
        <dbReference type="Proteomes" id="UP000494363"/>
    </source>
</evidence>
<dbReference type="InterPro" id="IPR047650">
    <property type="entry name" value="Transpos_IS110"/>
</dbReference>
<evidence type="ECO:0000259" key="1">
    <source>
        <dbReference type="Pfam" id="PF01548"/>
    </source>
</evidence>
<dbReference type="GO" id="GO:0006313">
    <property type="term" value="P:DNA transposition"/>
    <property type="evidence" value="ECO:0007669"/>
    <property type="project" value="InterPro"/>
</dbReference>
<keyword evidence="3" id="KW-1185">Reference proteome</keyword>
<dbReference type="Pfam" id="PF01548">
    <property type="entry name" value="DEDD_Tnp_IS110"/>
    <property type="match status" value="1"/>
</dbReference>
<feature type="domain" description="Transposase IS110-like N-terminal" evidence="1">
    <location>
        <begin position="3"/>
        <end position="136"/>
    </location>
</feature>
<sequence length="164" mass="18674">MAVADTAGEVRYLGEIVNTPEAIAKLVGQIKRGTGRQLAFSYEAGPCSYTIRRQLRELKQDCQVVAPSLIPKKQGERVKTDRRDALSLARLHCAGELSPVWVPDHAQEALCDLTRAREDIKHLRRQAKQRLLSFLPRHGHRYAGRSRWTQAHSRWQEGIKFARP</sequence>
<name>A0A6J5FBP8_9BURK</name>
<dbReference type="GO" id="GO:0003677">
    <property type="term" value="F:DNA binding"/>
    <property type="evidence" value="ECO:0007669"/>
    <property type="project" value="InterPro"/>
</dbReference>
<dbReference type="RefSeq" id="WP_246356329.1">
    <property type="nucleotide sequence ID" value="NZ_CADIKH010000151.1"/>
</dbReference>
<dbReference type="AlphaFoldDB" id="A0A6J5FBP8"/>
<dbReference type="Proteomes" id="UP000494363">
    <property type="component" value="Unassembled WGS sequence"/>
</dbReference>
<dbReference type="GO" id="GO:0004803">
    <property type="term" value="F:transposase activity"/>
    <property type="evidence" value="ECO:0007669"/>
    <property type="project" value="InterPro"/>
</dbReference>
<evidence type="ECO:0000313" key="2">
    <source>
        <dbReference type="EMBL" id="CAB3774686.1"/>
    </source>
</evidence>
<accession>A0A6J5FBP8</accession>
<dbReference type="InterPro" id="IPR002525">
    <property type="entry name" value="Transp_IS110-like_N"/>
</dbReference>
<gene>
    <name evidence="2" type="ORF">LMG29542_08064</name>
</gene>
<organism evidence="2 3">
    <name type="scientific">Paraburkholderia humisilvae</name>
    <dbReference type="NCBI Taxonomy" id="627669"/>
    <lineage>
        <taxon>Bacteria</taxon>
        <taxon>Pseudomonadati</taxon>
        <taxon>Pseudomonadota</taxon>
        <taxon>Betaproteobacteria</taxon>
        <taxon>Burkholderiales</taxon>
        <taxon>Burkholderiaceae</taxon>
        <taxon>Paraburkholderia</taxon>
    </lineage>
</organism>